<dbReference type="SUPFAM" id="SSF51905">
    <property type="entry name" value="FAD/NAD(P)-binding domain"/>
    <property type="match status" value="1"/>
</dbReference>
<evidence type="ECO:0000256" key="3">
    <source>
        <dbReference type="ARBA" id="ARBA00022827"/>
    </source>
</evidence>
<evidence type="ECO:0000259" key="6">
    <source>
        <dbReference type="Pfam" id="PF01266"/>
    </source>
</evidence>
<sequence>MDHVEAIVVGAGVVGLAAARALAEAGREVVLIEAESAIGTGASSRNSEVIHAGIYYPPGSLKARHCVAGARALYAYCASRGIDHRRIGKLIVATSDAQVAKLEALKTQAEANGVGDLAWLDQGEAHALEPEVACVRALWSPSTGILDSHGYMLALRGDIEAAGGMLALATPLAAAEATGRGFMVETGGAEPMRLSCDVLVNAAGLVAPDLARRISGYPGARAPQARLCKGNYFALAGGKAPFRHLVYPIPEQAGLGIHATIDLGGQVRFGPDVEWTDVLDYTPDAGRAAAFAAAIRTYWPGLPEGALVPAYAGIRPKITGPGEPAADFVVEGPADHGVPGLVNLFGIESPGLTASLSLALQVRDLLDAGR</sequence>
<evidence type="ECO:0000313" key="8">
    <source>
        <dbReference type="Proteomes" id="UP000266934"/>
    </source>
</evidence>
<keyword evidence="2" id="KW-0285">Flavoprotein</keyword>
<name>A0A348G213_9HYPH</name>
<dbReference type="Proteomes" id="UP000266934">
    <property type="component" value="Chromosome"/>
</dbReference>
<dbReference type="Gene3D" id="3.50.50.60">
    <property type="entry name" value="FAD/NAD(P)-binding domain"/>
    <property type="match status" value="1"/>
</dbReference>
<evidence type="ECO:0000313" key="7">
    <source>
        <dbReference type="EMBL" id="BBF93596.1"/>
    </source>
</evidence>
<organism evidence="7 8">
    <name type="scientific">Blastochloris tepida</name>
    <dbReference type="NCBI Taxonomy" id="2233851"/>
    <lineage>
        <taxon>Bacteria</taxon>
        <taxon>Pseudomonadati</taxon>
        <taxon>Pseudomonadota</taxon>
        <taxon>Alphaproteobacteria</taxon>
        <taxon>Hyphomicrobiales</taxon>
        <taxon>Blastochloridaceae</taxon>
        <taxon>Blastochloris</taxon>
    </lineage>
</organism>
<dbReference type="AlphaFoldDB" id="A0A348G213"/>
<comment type="similarity">
    <text evidence="5">Belongs to the L2HGDH family.</text>
</comment>
<dbReference type="EMBL" id="AP018907">
    <property type="protein sequence ID" value="BBF93596.1"/>
    <property type="molecule type" value="Genomic_DNA"/>
</dbReference>
<dbReference type="PANTHER" id="PTHR43104">
    <property type="entry name" value="L-2-HYDROXYGLUTARATE DEHYDROGENASE, MITOCHONDRIAL"/>
    <property type="match status" value="1"/>
</dbReference>
<dbReference type="Gene3D" id="3.30.9.10">
    <property type="entry name" value="D-Amino Acid Oxidase, subunit A, domain 2"/>
    <property type="match status" value="1"/>
</dbReference>
<evidence type="ECO:0000256" key="4">
    <source>
        <dbReference type="ARBA" id="ARBA00023002"/>
    </source>
</evidence>
<gene>
    <name evidence="7" type="ORF">BLTE_22810</name>
</gene>
<dbReference type="KEGG" id="blag:BLTE_22810"/>
<evidence type="ECO:0000256" key="5">
    <source>
        <dbReference type="ARBA" id="ARBA00037941"/>
    </source>
</evidence>
<dbReference type="GO" id="GO:0047545">
    <property type="term" value="F:(S)-2-hydroxyglutarate dehydrogenase activity"/>
    <property type="evidence" value="ECO:0007669"/>
    <property type="project" value="TreeGrafter"/>
</dbReference>
<keyword evidence="3" id="KW-0274">FAD</keyword>
<dbReference type="OrthoDB" id="9801699at2"/>
<reference evidence="7 8" key="1">
    <citation type="submission" date="2018-08" db="EMBL/GenBank/DDBJ databases">
        <title>Complete genome sequencing of Blastochloris tepida GI.</title>
        <authorList>
            <person name="Tsukatani Y."/>
            <person name="Mori H."/>
        </authorList>
    </citation>
    <scope>NUCLEOTIDE SEQUENCE [LARGE SCALE GENOMIC DNA]</scope>
    <source>
        <strain evidence="7 8">GI</strain>
    </source>
</reference>
<proteinExistence type="inferred from homology"/>
<dbReference type="RefSeq" id="WP_126400604.1">
    <property type="nucleotide sequence ID" value="NZ_AP018907.1"/>
</dbReference>
<comment type="cofactor">
    <cofactor evidence="1">
        <name>FAD</name>
        <dbReference type="ChEBI" id="CHEBI:57692"/>
    </cofactor>
</comment>
<evidence type="ECO:0000256" key="1">
    <source>
        <dbReference type="ARBA" id="ARBA00001974"/>
    </source>
</evidence>
<accession>A0A348G213</accession>
<dbReference type="PANTHER" id="PTHR43104:SF4">
    <property type="entry name" value="L-2-HYDROXYGLUTARATE DEHYDROGENASE, MITOCHONDRIAL"/>
    <property type="match status" value="1"/>
</dbReference>
<keyword evidence="8" id="KW-1185">Reference proteome</keyword>
<evidence type="ECO:0000256" key="2">
    <source>
        <dbReference type="ARBA" id="ARBA00022630"/>
    </source>
</evidence>
<dbReference type="InterPro" id="IPR036188">
    <property type="entry name" value="FAD/NAD-bd_sf"/>
</dbReference>
<dbReference type="InterPro" id="IPR006076">
    <property type="entry name" value="FAD-dep_OxRdtase"/>
</dbReference>
<keyword evidence="4" id="KW-0560">Oxidoreductase</keyword>
<feature type="domain" description="FAD dependent oxidoreductase" evidence="6">
    <location>
        <begin position="6"/>
        <end position="361"/>
    </location>
</feature>
<dbReference type="Pfam" id="PF01266">
    <property type="entry name" value="DAO"/>
    <property type="match status" value="1"/>
</dbReference>
<protein>
    <recommendedName>
        <fullName evidence="6">FAD dependent oxidoreductase domain-containing protein</fullName>
    </recommendedName>
</protein>